<feature type="transmembrane region" description="Helical" evidence="7">
    <location>
        <begin position="12"/>
        <end position="29"/>
    </location>
</feature>
<evidence type="ECO:0000313" key="9">
    <source>
        <dbReference type="Proteomes" id="UP000019251"/>
    </source>
</evidence>
<accession>A0A829R4H1</accession>
<evidence type="ECO:0000256" key="1">
    <source>
        <dbReference type="ARBA" id="ARBA00004651"/>
    </source>
</evidence>
<evidence type="ECO:0008006" key="10">
    <source>
        <dbReference type="Google" id="ProtNLM"/>
    </source>
</evidence>
<organism evidence="8 9">
    <name type="scientific">Listeria grayi FSL F6-1183</name>
    <dbReference type="NCBI Taxonomy" id="1265827"/>
    <lineage>
        <taxon>Bacteria</taxon>
        <taxon>Bacillati</taxon>
        <taxon>Bacillota</taxon>
        <taxon>Bacilli</taxon>
        <taxon>Bacillales</taxon>
        <taxon>Listeriaceae</taxon>
        <taxon>Listeria</taxon>
    </lineage>
</organism>
<dbReference type="PANTHER" id="PTHR30509:SF9">
    <property type="entry name" value="MULTIDRUG RESISTANCE PROTEIN MDTO"/>
    <property type="match status" value="1"/>
</dbReference>
<keyword evidence="2" id="KW-1003">Cell membrane</keyword>
<comment type="subcellular location">
    <subcellularLocation>
        <location evidence="1">Cell membrane</location>
        <topology evidence="1">Multi-pass membrane protein</topology>
    </subcellularLocation>
</comment>
<evidence type="ECO:0000256" key="3">
    <source>
        <dbReference type="ARBA" id="ARBA00022692"/>
    </source>
</evidence>
<evidence type="ECO:0000256" key="5">
    <source>
        <dbReference type="ARBA" id="ARBA00023136"/>
    </source>
</evidence>
<sequence>MKHFHFRLGMRTTKTGIAVLLCILIYHFFDRQYTMIAALSAVFALREDISATFTFGKARILGNTLGAVGAIIFALISQYFHYNFWIELFLIPLLVIGIIVLFDGLDYNAGIIGSVATLLIIIYTIPHGQSVLYAFQRLLDTVIGVAVAIIVNRVIKTPKPKKEQEITSKETELEEELTSLEKQKEALKKKFFRLKDVL</sequence>
<protein>
    <recommendedName>
        <fullName evidence="10">Aromatic acid exporter family member 1</fullName>
    </recommendedName>
</protein>
<dbReference type="PANTHER" id="PTHR30509">
    <property type="entry name" value="P-HYDROXYBENZOIC ACID EFFLUX PUMP SUBUNIT-RELATED"/>
    <property type="match status" value="1"/>
</dbReference>
<proteinExistence type="predicted"/>
<evidence type="ECO:0000256" key="7">
    <source>
        <dbReference type="SAM" id="Phobius"/>
    </source>
</evidence>
<dbReference type="InterPro" id="IPR010343">
    <property type="entry name" value="ArAE_1"/>
</dbReference>
<dbReference type="Pfam" id="PF06081">
    <property type="entry name" value="ArAE_1"/>
    <property type="match status" value="1"/>
</dbReference>
<dbReference type="Proteomes" id="UP000019251">
    <property type="component" value="Unassembled WGS sequence"/>
</dbReference>
<dbReference type="GO" id="GO:0005886">
    <property type="term" value="C:plasma membrane"/>
    <property type="evidence" value="ECO:0007669"/>
    <property type="project" value="UniProtKB-SubCell"/>
</dbReference>
<feature type="transmembrane region" description="Helical" evidence="7">
    <location>
        <begin position="60"/>
        <end position="76"/>
    </location>
</feature>
<evidence type="ECO:0000313" key="8">
    <source>
        <dbReference type="EMBL" id="EUJ26256.1"/>
    </source>
</evidence>
<evidence type="ECO:0000256" key="2">
    <source>
        <dbReference type="ARBA" id="ARBA00022475"/>
    </source>
</evidence>
<evidence type="ECO:0000256" key="4">
    <source>
        <dbReference type="ARBA" id="ARBA00022989"/>
    </source>
</evidence>
<feature type="coiled-coil region" evidence="6">
    <location>
        <begin position="163"/>
        <end position="197"/>
    </location>
</feature>
<keyword evidence="3 7" id="KW-0812">Transmembrane</keyword>
<keyword evidence="4 7" id="KW-1133">Transmembrane helix</keyword>
<feature type="transmembrane region" description="Helical" evidence="7">
    <location>
        <begin position="138"/>
        <end position="155"/>
    </location>
</feature>
<gene>
    <name evidence="8" type="ORF">LMUR_13679</name>
</gene>
<evidence type="ECO:0000256" key="6">
    <source>
        <dbReference type="SAM" id="Coils"/>
    </source>
</evidence>
<feature type="transmembrane region" description="Helical" evidence="7">
    <location>
        <begin position="109"/>
        <end position="126"/>
    </location>
</feature>
<feature type="transmembrane region" description="Helical" evidence="7">
    <location>
        <begin position="82"/>
        <end position="102"/>
    </location>
</feature>
<dbReference type="EMBL" id="AODG01000018">
    <property type="protein sequence ID" value="EUJ26256.1"/>
    <property type="molecule type" value="Genomic_DNA"/>
</dbReference>
<name>A0A829R4H1_LISGR</name>
<dbReference type="RefSeq" id="WP_036107989.1">
    <property type="nucleotide sequence ID" value="NZ_AODG01000018.1"/>
</dbReference>
<keyword evidence="6" id="KW-0175">Coiled coil</keyword>
<comment type="caution">
    <text evidence="8">The sequence shown here is derived from an EMBL/GenBank/DDBJ whole genome shotgun (WGS) entry which is preliminary data.</text>
</comment>
<keyword evidence="5 7" id="KW-0472">Membrane</keyword>
<dbReference type="AlphaFoldDB" id="A0A829R4H1"/>
<reference evidence="8 9" key="1">
    <citation type="submission" date="2012-12" db="EMBL/GenBank/DDBJ databases">
        <title>Novel taxa of Listeriaceae from agricultural environments in the United States.</title>
        <authorList>
            <person name="den Bakker H.C."/>
            <person name="Allred A."/>
            <person name="Warchocki S."/>
            <person name="Wright E.M."/>
            <person name="Burrell A."/>
            <person name="Nightingale K.K."/>
            <person name="Kephart D."/>
            <person name="Wiedmann M."/>
        </authorList>
    </citation>
    <scope>NUCLEOTIDE SEQUENCE [LARGE SCALE GENOMIC DNA]</scope>
    <source>
        <strain evidence="8 9">FSL F6-1183</strain>
    </source>
</reference>